<feature type="domain" description="DUF1995" evidence="1">
    <location>
        <begin position="234"/>
        <end position="268"/>
    </location>
</feature>
<evidence type="ECO:0000313" key="2">
    <source>
        <dbReference type="EMBL" id="CAA7395536.1"/>
    </source>
</evidence>
<organism evidence="2 3">
    <name type="scientific">Spirodela intermedia</name>
    <name type="common">Intermediate duckweed</name>
    <dbReference type="NCBI Taxonomy" id="51605"/>
    <lineage>
        <taxon>Eukaryota</taxon>
        <taxon>Viridiplantae</taxon>
        <taxon>Streptophyta</taxon>
        <taxon>Embryophyta</taxon>
        <taxon>Tracheophyta</taxon>
        <taxon>Spermatophyta</taxon>
        <taxon>Magnoliopsida</taxon>
        <taxon>Liliopsida</taxon>
        <taxon>Araceae</taxon>
        <taxon>Lemnoideae</taxon>
        <taxon>Spirodela</taxon>
    </lineage>
</organism>
<dbReference type="OrthoDB" id="199922at2759"/>
<protein>
    <recommendedName>
        <fullName evidence="1">DUF1995 domain-containing protein</fullName>
    </recommendedName>
</protein>
<reference evidence="2" key="1">
    <citation type="submission" date="2020-02" db="EMBL/GenBank/DDBJ databases">
        <authorList>
            <person name="Scholz U."/>
            <person name="Mascher M."/>
            <person name="Fiebig A."/>
        </authorList>
    </citation>
    <scope>NUCLEOTIDE SEQUENCE</scope>
</reference>
<evidence type="ECO:0000313" key="3">
    <source>
        <dbReference type="Proteomes" id="UP000663760"/>
    </source>
</evidence>
<dbReference type="InterPro" id="IPR018962">
    <property type="entry name" value="DUF1995"/>
</dbReference>
<dbReference type="AlphaFoldDB" id="A0A7I8KE53"/>
<evidence type="ECO:0000259" key="1">
    <source>
        <dbReference type="Pfam" id="PF09353"/>
    </source>
</evidence>
<dbReference type="Proteomes" id="UP000663760">
    <property type="component" value="Chromosome 4"/>
</dbReference>
<name>A0A7I8KE53_SPIIN</name>
<dbReference type="Pfam" id="PF09353">
    <property type="entry name" value="DUF1995"/>
    <property type="match status" value="2"/>
</dbReference>
<proteinExistence type="predicted"/>
<dbReference type="EMBL" id="LR746267">
    <property type="protein sequence ID" value="CAA7395536.1"/>
    <property type="molecule type" value="Genomic_DNA"/>
</dbReference>
<accession>A0A7I8KE53</accession>
<sequence length="275" mass="29748">MAMLAASPPSPTSGSPAIAFPCRGRPTRRLPAGIDGSKATAAAARRGAVACRASGDGSSSAASDVGFPGDYDELLTQAKAATELALRDNKQLVEIEFPTAGLESVPGDGEGGIEMTGSMQLIREFCDGFLVGEKARRTRIFFPEANEVDFARKSVFEGSSLNLDYLTKPSLFEDFGFTTKVKMSDRVKPEDQMFLVAYPYFNVNGALPQPPPLSGIFPPSSFSMGDHEIDLFSICRSYPGPWKVLRKVNGKYYCMHQQEEMPSLKEVALDILPSV</sequence>
<keyword evidence="3" id="KW-1185">Reference proteome</keyword>
<gene>
    <name evidence="2" type="ORF">SI8410_04006197</name>
</gene>
<dbReference type="InterPro" id="IPR044687">
    <property type="entry name" value="LPA3"/>
</dbReference>
<dbReference type="PANTHER" id="PTHR34051:SF1">
    <property type="entry name" value="PROTEIN LOW PSII ACCUMULATION 3, CHLOROPLASTIC"/>
    <property type="match status" value="1"/>
</dbReference>
<dbReference type="PANTHER" id="PTHR34051">
    <property type="entry name" value="PROTEIN LOW PSII ACCUMULATION 3, CHLOROPLASTIC"/>
    <property type="match status" value="1"/>
</dbReference>
<feature type="domain" description="DUF1995" evidence="1">
    <location>
        <begin position="68"/>
        <end position="202"/>
    </location>
</feature>